<evidence type="ECO:0000256" key="4">
    <source>
        <dbReference type="ARBA" id="ARBA00022729"/>
    </source>
</evidence>
<proteinExistence type="predicted"/>
<evidence type="ECO:0000259" key="7">
    <source>
        <dbReference type="Pfam" id="PF16822"/>
    </source>
</evidence>
<keyword evidence="3" id="KW-0808">Transferase</keyword>
<evidence type="ECO:0000256" key="2">
    <source>
        <dbReference type="ARBA" id="ARBA00005182"/>
    </source>
</evidence>
<dbReference type="InterPro" id="IPR031811">
    <property type="entry name" value="ALGX/ALGJ_SGNH-like"/>
</dbReference>
<keyword evidence="6" id="KW-0016">Alginate biosynthesis</keyword>
<comment type="pathway">
    <text evidence="2">Glycan biosynthesis; alginate biosynthesis.</text>
</comment>
<reference evidence="8" key="2">
    <citation type="journal article" date="2021" name="PeerJ">
        <title>Extensive microbial diversity within the chicken gut microbiome revealed by metagenomics and culture.</title>
        <authorList>
            <person name="Gilroy R."/>
            <person name="Ravi A."/>
            <person name="Getino M."/>
            <person name="Pursley I."/>
            <person name="Horton D.L."/>
            <person name="Alikhan N.F."/>
            <person name="Baker D."/>
            <person name="Gharbi K."/>
            <person name="Hall N."/>
            <person name="Watson M."/>
            <person name="Adriaenssens E.M."/>
            <person name="Foster-Nyarko E."/>
            <person name="Jarju S."/>
            <person name="Secka A."/>
            <person name="Antonio M."/>
            <person name="Oren A."/>
            <person name="Chaudhuri R.R."/>
            <person name="La Ragione R."/>
            <person name="Hildebrand F."/>
            <person name="Pallen M.J."/>
        </authorList>
    </citation>
    <scope>NUCLEOTIDE SEQUENCE</scope>
    <source>
        <strain evidence="8">CHK123-3438</strain>
    </source>
</reference>
<evidence type="ECO:0000256" key="5">
    <source>
        <dbReference type="ARBA" id="ARBA00022764"/>
    </source>
</evidence>
<organism evidence="8 9">
    <name type="scientific">Candidatus Caccovicinus merdipullorum</name>
    <dbReference type="NCBI Taxonomy" id="2840724"/>
    <lineage>
        <taxon>Bacteria</taxon>
        <taxon>Bacillati</taxon>
        <taxon>Bacillota</taxon>
        <taxon>Clostridia</taxon>
        <taxon>Eubacteriales</taxon>
        <taxon>Candidatus Caccovicinus</taxon>
    </lineage>
</organism>
<dbReference type="Pfam" id="PF16822">
    <property type="entry name" value="ALGX"/>
    <property type="match status" value="1"/>
</dbReference>
<dbReference type="GO" id="GO:0016740">
    <property type="term" value="F:transferase activity"/>
    <property type="evidence" value="ECO:0007669"/>
    <property type="project" value="UniProtKB-KW"/>
</dbReference>
<accession>A0A9D1KFX9</accession>
<feature type="domain" description="AlgX/AlgJ SGNH hydrolase-like" evidence="7">
    <location>
        <begin position="89"/>
        <end position="223"/>
    </location>
</feature>
<evidence type="ECO:0000313" key="8">
    <source>
        <dbReference type="EMBL" id="HIT43078.1"/>
    </source>
</evidence>
<evidence type="ECO:0000256" key="1">
    <source>
        <dbReference type="ARBA" id="ARBA00004418"/>
    </source>
</evidence>
<evidence type="ECO:0000313" key="9">
    <source>
        <dbReference type="Proteomes" id="UP000886860"/>
    </source>
</evidence>
<evidence type="ECO:0000256" key="3">
    <source>
        <dbReference type="ARBA" id="ARBA00022679"/>
    </source>
</evidence>
<protein>
    <submittedName>
        <fullName evidence="8">Alginate O-acetyltransferase</fullName>
    </submittedName>
</protein>
<keyword evidence="5" id="KW-0574">Periplasm</keyword>
<reference evidence="8" key="1">
    <citation type="submission" date="2020-10" db="EMBL/GenBank/DDBJ databases">
        <authorList>
            <person name="Gilroy R."/>
        </authorList>
    </citation>
    <scope>NUCLEOTIDE SEQUENCE</scope>
    <source>
        <strain evidence="8">CHK123-3438</strain>
    </source>
</reference>
<dbReference type="GO" id="GO:0042597">
    <property type="term" value="C:periplasmic space"/>
    <property type="evidence" value="ECO:0007669"/>
    <property type="project" value="UniProtKB-SubCell"/>
</dbReference>
<keyword evidence="4" id="KW-0732">Signal</keyword>
<gene>
    <name evidence="8" type="ORF">IAB60_13460</name>
</gene>
<dbReference type="AlphaFoldDB" id="A0A9D1KFX9"/>
<comment type="caution">
    <text evidence="8">The sequence shown here is derived from an EMBL/GenBank/DDBJ whole genome shotgun (WGS) entry which is preliminary data.</text>
</comment>
<dbReference type="EMBL" id="DVKS01000223">
    <property type="protein sequence ID" value="HIT43078.1"/>
    <property type="molecule type" value="Genomic_DNA"/>
</dbReference>
<comment type="subcellular location">
    <subcellularLocation>
        <location evidence="1">Periplasm</location>
    </subcellularLocation>
</comment>
<evidence type="ECO:0000256" key="6">
    <source>
        <dbReference type="ARBA" id="ARBA00022841"/>
    </source>
</evidence>
<sequence length="366" mass="42538">MKKWMIGCFWAFLLLPNLIWPLVSPAFQGENTENRILAELPALSRENLTEYPGLVEDYINDHAPFRSQLLSLNAGINLGLFHSVDNTEVILGKDGWYFYNGGASVADYRGQNLYTEEELSAISSAVERTRRYYESQGIEFAIILAPNKEEVYSEYMPDWYTRLSDITRYDQMEKCLKEQTQVPVIAPRDYFLENRDRLWYFKTDTHWNEAGGFVAGQMLIDALGGQAVSVDDVVIPYDYRGPGDLALLFHMPEYFLEDYFCTVNGYYEDVEITTEDKVGDGMVIRTSAPDAPDGRRVAFYRDSFATVMMDKMSRYFKNIDYYHWQGFSFEYLTENPPDVLVYEVVEREFERILDDMNKLVPEDWNG</sequence>
<dbReference type="GO" id="GO:0042121">
    <property type="term" value="P:alginic acid biosynthetic process"/>
    <property type="evidence" value="ECO:0007669"/>
    <property type="project" value="UniProtKB-KW"/>
</dbReference>
<dbReference type="Proteomes" id="UP000886860">
    <property type="component" value="Unassembled WGS sequence"/>
</dbReference>
<name>A0A9D1KFX9_9FIRM</name>